<keyword evidence="1" id="KW-1133">Transmembrane helix</keyword>
<evidence type="ECO:0000313" key="2">
    <source>
        <dbReference type="EMBL" id="AGV17660.1"/>
    </source>
</evidence>
<dbReference type="KEGG" id="vag:N646_1833"/>
<gene>
    <name evidence="2" type="ORF">N646_1833</name>
</gene>
<evidence type="ECO:0000256" key="1">
    <source>
        <dbReference type="SAM" id="Phobius"/>
    </source>
</evidence>
<accession>A0A2I3CBV4</accession>
<dbReference type="AlphaFoldDB" id="A0A2I3CBV4"/>
<evidence type="ECO:0000313" key="3">
    <source>
        <dbReference type="Proteomes" id="UP000016714"/>
    </source>
</evidence>
<dbReference type="HOGENOM" id="CLU_3278355_0_0_6"/>
<keyword evidence="1" id="KW-0472">Membrane</keyword>
<keyword evidence="1" id="KW-0812">Transmembrane</keyword>
<proteinExistence type="predicted"/>
<dbReference type="EMBL" id="CP006718">
    <property type="protein sequence ID" value="AGV17660.1"/>
    <property type="molecule type" value="Genomic_DNA"/>
</dbReference>
<name>A0A2I3CBV4_VIBAX</name>
<protein>
    <submittedName>
        <fullName evidence="2">Uncharacterized protein</fullName>
    </submittedName>
</protein>
<dbReference type="Proteomes" id="UP000016714">
    <property type="component" value="Chromosome 1"/>
</dbReference>
<sequence length="41" mass="4595">MPNRPFVVKALVALNTVGFGWSIALLLSKLTYLDKFIVVCR</sequence>
<feature type="transmembrane region" description="Helical" evidence="1">
    <location>
        <begin position="6"/>
        <end position="27"/>
    </location>
</feature>
<reference evidence="2 3" key="1">
    <citation type="journal article" date="2015" name="Genome Announc.">
        <title>Complete genome sequence of Vibrio alginolyticus ATCC 17749.</title>
        <authorList>
            <person name="Liu X.F."/>
            <person name="Cao Y."/>
            <person name="Zhang H.L."/>
            <person name="Chen Y.J."/>
            <person name="Hu C.J."/>
        </authorList>
    </citation>
    <scope>NUCLEOTIDE SEQUENCE [LARGE SCALE GENOMIC DNA]</scope>
    <source>
        <strain evidence="3">ATCC 17749 / DSM 2171 / NBRC 15630 / NCIMB 1903 / NCTC 12160 / XII-53</strain>
    </source>
</reference>
<organism evidence="2 3">
    <name type="scientific">Vibrio alginolyticus (strain ATCC 17749 / DSM 2171 / NBRC 15630 / NCIMB 1903 / NCTC 12160 / XII-53)</name>
    <dbReference type="NCBI Taxonomy" id="1219076"/>
    <lineage>
        <taxon>Bacteria</taxon>
        <taxon>Pseudomonadati</taxon>
        <taxon>Pseudomonadota</taxon>
        <taxon>Gammaproteobacteria</taxon>
        <taxon>Vibrionales</taxon>
        <taxon>Vibrionaceae</taxon>
        <taxon>Vibrio</taxon>
    </lineage>
</organism>